<evidence type="ECO:0000256" key="2">
    <source>
        <dbReference type="SAM" id="Phobius"/>
    </source>
</evidence>
<organism evidence="3 4">
    <name type="scientific">Pseudonocardia eucalypti</name>
    <dbReference type="NCBI Taxonomy" id="648755"/>
    <lineage>
        <taxon>Bacteria</taxon>
        <taxon>Bacillati</taxon>
        <taxon>Actinomycetota</taxon>
        <taxon>Actinomycetes</taxon>
        <taxon>Pseudonocardiales</taxon>
        <taxon>Pseudonocardiaceae</taxon>
        <taxon>Pseudonocardia</taxon>
    </lineage>
</organism>
<dbReference type="RefSeq" id="WP_185066458.1">
    <property type="nucleotide sequence ID" value="NZ_BAABJP010000007.1"/>
</dbReference>
<gene>
    <name evidence="3" type="ORF">GCM10023321_21180</name>
</gene>
<keyword evidence="2" id="KW-0472">Membrane</keyword>
<evidence type="ECO:0000313" key="3">
    <source>
        <dbReference type="EMBL" id="GAA5152458.1"/>
    </source>
</evidence>
<proteinExistence type="predicted"/>
<accession>A0ABP9PV05</accession>
<evidence type="ECO:0000256" key="1">
    <source>
        <dbReference type="SAM" id="MobiDB-lite"/>
    </source>
</evidence>
<dbReference type="EMBL" id="BAABJP010000007">
    <property type="protein sequence ID" value="GAA5152458.1"/>
    <property type="molecule type" value="Genomic_DNA"/>
</dbReference>
<protein>
    <submittedName>
        <fullName evidence="3">Uncharacterized protein</fullName>
    </submittedName>
</protein>
<reference evidence="4" key="1">
    <citation type="journal article" date="2019" name="Int. J. Syst. Evol. Microbiol.">
        <title>The Global Catalogue of Microorganisms (GCM) 10K type strain sequencing project: providing services to taxonomists for standard genome sequencing and annotation.</title>
        <authorList>
            <consortium name="The Broad Institute Genomics Platform"/>
            <consortium name="The Broad Institute Genome Sequencing Center for Infectious Disease"/>
            <person name="Wu L."/>
            <person name="Ma J."/>
        </authorList>
    </citation>
    <scope>NUCLEOTIDE SEQUENCE [LARGE SCALE GENOMIC DNA]</scope>
    <source>
        <strain evidence="4">JCM 18303</strain>
    </source>
</reference>
<feature type="transmembrane region" description="Helical" evidence="2">
    <location>
        <begin position="25"/>
        <end position="50"/>
    </location>
</feature>
<name>A0ABP9PV05_9PSEU</name>
<feature type="region of interest" description="Disordered" evidence="1">
    <location>
        <begin position="50"/>
        <end position="69"/>
    </location>
</feature>
<dbReference type="Proteomes" id="UP001428817">
    <property type="component" value="Unassembled WGS sequence"/>
</dbReference>
<sequence>MLRSLANWWDSLELWITQLEFPFQVALAIVVLLPLCAGVATLADLASGAWDARRGARGRSGAGRPRSGA</sequence>
<evidence type="ECO:0000313" key="4">
    <source>
        <dbReference type="Proteomes" id="UP001428817"/>
    </source>
</evidence>
<keyword evidence="2" id="KW-1133">Transmembrane helix</keyword>
<keyword evidence="2" id="KW-0812">Transmembrane</keyword>
<keyword evidence="4" id="KW-1185">Reference proteome</keyword>
<comment type="caution">
    <text evidence="3">The sequence shown here is derived from an EMBL/GenBank/DDBJ whole genome shotgun (WGS) entry which is preliminary data.</text>
</comment>